<accession>A0A285X3X4</accession>
<dbReference type="RefSeq" id="WP_097055411.1">
    <property type="nucleotide sequence ID" value="NZ_OCMF01000001.1"/>
</dbReference>
<keyword evidence="3" id="KW-1185">Reference proteome</keyword>
<name>A0A285X3X4_9FLAO</name>
<protein>
    <submittedName>
        <fullName evidence="2">Transmembrane family 220, helix</fullName>
    </submittedName>
</protein>
<evidence type="ECO:0000313" key="2">
    <source>
        <dbReference type="EMBL" id="SOC79696.1"/>
    </source>
</evidence>
<sequence>MKFINAFFVIIFSISAVIQYNDPDPLLWIGIYGYGALVCLLAILGKDNKILHYAGIGFFLAYALYLFFMPDGVLSWITRHGAENITGSMSDEKPWIESTREFFGLLILSFALLLNLIFRKNKNQQNLTAIP</sequence>
<feature type="transmembrane region" description="Helical" evidence="1">
    <location>
        <begin position="50"/>
        <end position="68"/>
    </location>
</feature>
<dbReference type="OrthoDB" id="329078at2"/>
<evidence type="ECO:0000256" key="1">
    <source>
        <dbReference type="SAM" id="Phobius"/>
    </source>
</evidence>
<dbReference type="EMBL" id="OCMF01000001">
    <property type="protein sequence ID" value="SOC79696.1"/>
    <property type="molecule type" value="Genomic_DNA"/>
</dbReference>
<evidence type="ECO:0000313" key="3">
    <source>
        <dbReference type="Proteomes" id="UP000219193"/>
    </source>
</evidence>
<dbReference type="Proteomes" id="UP000219193">
    <property type="component" value="Unassembled WGS sequence"/>
</dbReference>
<dbReference type="PANTHER" id="PTHR34262:SF1">
    <property type="entry name" value="TRANSMEMBRANE PROTEIN 220"/>
    <property type="match status" value="1"/>
</dbReference>
<keyword evidence="1" id="KW-1133">Transmembrane helix</keyword>
<feature type="transmembrane region" description="Helical" evidence="1">
    <location>
        <begin position="26"/>
        <end position="43"/>
    </location>
</feature>
<proteinExistence type="predicted"/>
<reference evidence="3" key="1">
    <citation type="submission" date="2017-09" db="EMBL/GenBank/DDBJ databases">
        <authorList>
            <person name="Varghese N."/>
            <person name="Submissions S."/>
        </authorList>
    </citation>
    <scope>NUCLEOTIDE SEQUENCE [LARGE SCALE GENOMIC DNA]</scope>
    <source>
        <strain evidence="3">CGMCC 1.12641</strain>
    </source>
</reference>
<dbReference type="PANTHER" id="PTHR34262">
    <property type="entry name" value="TRANSMEMBRANE PROTEIN 220"/>
    <property type="match status" value="1"/>
</dbReference>
<feature type="transmembrane region" description="Helical" evidence="1">
    <location>
        <begin position="102"/>
        <end position="118"/>
    </location>
</feature>
<keyword evidence="1 2" id="KW-0812">Transmembrane</keyword>
<dbReference type="Pfam" id="PF15071">
    <property type="entry name" value="TMEM220"/>
    <property type="match status" value="1"/>
</dbReference>
<dbReference type="InterPro" id="IPR029377">
    <property type="entry name" value="TMEM220"/>
</dbReference>
<keyword evidence="1" id="KW-0472">Membrane</keyword>
<dbReference type="AlphaFoldDB" id="A0A285X3X4"/>
<organism evidence="2 3">
    <name type="scientific">Salinimicrobium sediminis</name>
    <dbReference type="NCBI Taxonomy" id="1343891"/>
    <lineage>
        <taxon>Bacteria</taxon>
        <taxon>Pseudomonadati</taxon>
        <taxon>Bacteroidota</taxon>
        <taxon>Flavobacteriia</taxon>
        <taxon>Flavobacteriales</taxon>
        <taxon>Flavobacteriaceae</taxon>
        <taxon>Salinimicrobium</taxon>
    </lineage>
</organism>
<gene>
    <name evidence="2" type="ORF">SAMN06296241_1228</name>
</gene>